<dbReference type="VEuPathDB" id="ToxoDB:CSUI_000481"/>
<feature type="region of interest" description="Disordered" evidence="1">
    <location>
        <begin position="1368"/>
        <end position="1389"/>
    </location>
</feature>
<dbReference type="Proteomes" id="UP000221165">
    <property type="component" value="Unassembled WGS sequence"/>
</dbReference>
<evidence type="ECO:0000313" key="2">
    <source>
        <dbReference type="EMBL" id="PHJ25661.1"/>
    </source>
</evidence>
<feature type="non-terminal residue" evidence="2">
    <location>
        <position position="1525"/>
    </location>
</feature>
<accession>A0A2C6KNT6</accession>
<proteinExistence type="predicted"/>
<keyword evidence="3" id="KW-1185">Reference proteome</keyword>
<name>A0A2C6KNT6_9APIC</name>
<feature type="region of interest" description="Disordered" evidence="1">
    <location>
        <begin position="1308"/>
        <end position="1332"/>
    </location>
</feature>
<feature type="compositionally biased region" description="Basic and acidic residues" evidence="1">
    <location>
        <begin position="276"/>
        <end position="301"/>
    </location>
</feature>
<feature type="non-terminal residue" evidence="2">
    <location>
        <position position="1"/>
    </location>
</feature>
<feature type="compositionally biased region" description="Basic and acidic residues" evidence="1">
    <location>
        <begin position="330"/>
        <end position="339"/>
    </location>
</feature>
<feature type="compositionally biased region" description="Acidic residues" evidence="1">
    <location>
        <begin position="302"/>
        <end position="314"/>
    </location>
</feature>
<feature type="compositionally biased region" description="Polar residues" evidence="1">
    <location>
        <begin position="1158"/>
        <end position="1168"/>
    </location>
</feature>
<dbReference type="PANTHER" id="PTHR36812">
    <property type="entry name" value="NEUROFILAMENT TRIPLET M PROTEIN-LIKE PROTEIN"/>
    <property type="match status" value="1"/>
</dbReference>
<sequence length="1525" mass="177017">AEKEEEEGQEERGEEEIQRQEKKEKQSESSDRYFFQTLLRLVQEGRFLVRDFLQQQPQRFHKERKKDEENSNLNRRRRSNSHDHREQERDECFLDHEVYIHPRDGKKTFLTGLYDHDGANGFTSSTSSILSSLSETSTSFSSHKEVDTERPEISFESSDNLLKDEKEIFDTTSTSCRFRGERDAFSWSLPSLRNRKEKLALQDLLHPLPPLLPQELREIAMSLFDSGVHTPQVEKIVYQHLQPYTYQTPSTLHVDRPLQQEPSVSAEEIFQPKTAFQDHEMQGKKVDEEEDKEKKQMRREGEEEEDAEEEEEEEKEKRKKERHLSPCHTDNFDEEKQAKEEEEEEEIFWSRLFLRKYAEEGQWYRAFDKLRKSVNLVTPHLQDLSYRRIPFKTQVNEDEEERSLSTEKEMKKKIEDGDGGREESRPGKESFDQAGAFLLFEEIKTEMNLKEEKEEAKRYEVKERKELENKKKDHEDDKEFKNEKREHEEGRMARRREILERIYKDISLVMSVCIEKEQYVKAAEALALLPSFERNVFPSLFPSFFLPDDHSLPSLSSSTSDDSSSSSPSYPSLLSMTVEACYRLFEMLEERKMKNKIKTSLLHEKKNVFSKTDIHPFRASVQDSIKASSSLSLPSLSSEEVEVREEISPMLDGNGLFSQECSSRLCLRDRERNGLHPVSSPQQDLSEMIVAHAARFLLFQLQSWQGEVHRSIKLLELEEDHDKEDEREGREGIQKGKEISKIDDRKEVCERLSPSRSLCSGVHTDERFDRMKERKKKFLKISLQYLQKQISLLKERLDHIELETSLDLLPERGRRAEKKGSSPFATFPVQESDKQEKTAAGKEQRDQDRQERELTKRKEDGEMTKREKESENEEEETVSPSLSVPSIDRRDILSSYVEGQRRKSMIDVYKEKKRKEFDLRVKNLDEVLKLLEEGERSLLSPLHYHHEEKGKTVSIHHEHPRSLLRRIRQCQDLKSILPLIRLYLSSSASSLGLSRRSTSNSKKEEDEEEREGMGDEITRKRSRRRRRRESEDAVEQDKVVQLHHIMVELLRVLHEENGTLSSSACRSSRLIDGEDQGGVYEKGGQEEEQDRSSKIARGQEEKKNHKEKEGKDCSMVAKDAFLKIFDQLLLSLLPPADRKHPSPSFSSSLQAKADRSLHSPSPHQKSVYTPQHHISYSYISTAISLALWNDFRRLQHFLSSLSSSSSTSSAHLSHQTSPSSFPLHLLPSIAGITALLFQLINPRRDPSTSVKAEEEERRKKNEERLLMHAISLIEKTSPELLHLSLEHQQSLPQPLQFLLAHIKSLQRKRKEEEERARQMSSSSSSDDKRHPSIMKFTRQTLIDEPSLHAQNKSLSASSHISPSIQLSPISSFSSDTEDHRSSSSSPPGLNLSVISPFSSSIYEEVEDTPALHAAKSAISSLYVKGPEEIVKEILEALKKRKFARGGKEDSKVFSKILELVLLVRCETTRLMKIVQKNTQEETEGQAEGESKQTDEARRRRGGHARSSSIHPVLWRERKRIIRLYT</sequence>
<feature type="region of interest" description="Disordered" evidence="1">
    <location>
        <begin position="1"/>
        <end position="31"/>
    </location>
</feature>
<feature type="compositionally biased region" description="Basic and acidic residues" evidence="1">
    <location>
        <begin position="402"/>
        <end position="429"/>
    </location>
</feature>
<feature type="region of interest" description="Disordered" evidence="1">
    <location>
        <begin position="1063"/>
        <end position="1111"/>
    </location>
</feature>
<protein>
    <submittedName>
        <fullName evidence="2">Uncharacterized protein</fullName>
    </submittedName>
</protein>
<gene>
    <name evidence="2" type="ORF">CSUI_000481</name>
</gene>
<evidence type="ECO:0000256" key="1">
    <source>
        <dbReference type="SAM" id="MobiDB-lite"/>
    </source>
</evidence>
<feature type="region of interest" description="Disordered" evidence="1">
    <location>
        <begin position="466"/>
        <end position="491"/>
    </location>
</feature>
<dbReference type="EMBL" id="MIGC01000186">
    <property type="protein sequence ID" value="PHJ25661.1"/>
    <property type="molecule type" value="Genomic_DNA"/>
</dbReference>
<reference evidence="2 3" key="1">
    <citation type="journal article" date="2017" name="Int. J. Parasitol.">
        <title>The genome of the protozoan parasite Cystoisospora suis and a reverse vaccinology approach to identify vaccine candidates.</title>
        <authorList>
            <person name="Palmieri N."/>
            <person name="Shrestha A."/>
            <person name="Ruttkowski B."/>
            <person name="Beck T."/>
            <person name="Vogl C."/>
            <person name="Tomley F."/>
            <person name="Blake D.P."/>
            <person name="Joachim A."/>
        </authorList>
    </citation>
    <scope>NUCLEOTIDE SEQUENCE [LARGE SCALE GENOMIC DNA]</scope>
    <source>
        <strain evidence="2 3">Wien I</strain>
    </source>
</reference>
<dbReference type="RefSeq" id="XP_067927307.1">
    <property type="nucleotide sequence ID" value="XM_068060715.1"/>
</dbReference>
<organism evidence="2 3">
    <name type="scientific">Cystoisospora suis</name>
    <dbReference type="NCBI Taxonomy" id="483139"/>
    <lineage>
        <taxon>Eukaryota</taxon>
        <taxon>Sar</taxon>
        <taxon>Alveolata</taxon>
        <taxon>Apicomplexa</taxon>
        <taxon>Conoidasida</taxon>
        <taxon>Coccidia</taxon>
        <taxon>Eucoccidiorida</taxon>
        <taxon>Eimeriorina</taxon>
        <taxon>Sarcocystidae</taxon>
        <taxon>Cystoisospora</taxon>
    </lineage>
</organism>
<feature type="region of interest" description="Disordered" evidence="1">
    <location>
        <begin position="58"/>
        <end position="89"/>
    </location>
</feature>
<evidence type="ECO:0000313" key="3">
    <source>
        <dbReference type="Proteomes" id="UP000221165"/>
    </source>
</evidence>
<feature type="region of interest" description="Disordered" evidence="1">
    <location>
        <begin position="991"/>
        <end position="1036"/>
    </location>
</feature>
<feature type="compositionally biased region" description="Basic and acidic residues" evidence="1">
    <location>
        <begin position="831"/>
        <end position="869"/>
    </location>
</feature>
<feature type="region of interest" description="Disordered" evidence="1">
    <location>
        <begin position="273"/>
        <end position="342"/>
    </location>
</feature>
<feature type="region of interest" description="Disordered" evidence="1">
    <location>
        <begin position="813"/>
        <end position="884"/>
    </location>
</feature>
<feature type="region of interest" description="Disordered" evidence="1">
    <location>
        <begin position="395"/>
        <end position="429"/>
    </location>
</feature>
<feature type="compositionally biased region" description="Acidic residues" evidence="1">
    <location>
        <begin position="1"/>
        <end position="14"/>
    </location>
</feature>
<feature type="region of interest" description="Disordered" evidence="1">
    <location>
        <begin position="1476"/>
        <end position="1508"/>
    </location>
</feature>
<comment type="caution">
    <text evidence="2">The sequence shown here is derived from an EMBL/GenBank/DDBJ whole genome shotgun (WGS) entry which is preliminary data.</text>
</comment>
<dbReference type="GeneID" id="94423926"/>
<feature type="compositionally biased region" description="Low complexity" evidence="1">
    <location>
        <begin position="991"/>
        <end position="1000"/>
    </location>
</feature>
<feature type="compositionally biased region" description="Basic and acidic residues" evidence="1">
    <location>
        <begin position="1488"/>
        <end position="1497"/>
    </location>
</feature>
<feature type="compositionally biased region" description="Basic and acidic residues" evidence="1">
    <location>
        <begin position="15"/>
        <end position="31"/>
    </location>
</feature>
<feature type="region of interest" description="Disordered" evidence="1">
    <location>
        <begin position="1140"/>
        <end position="1168"/>
    </location>
</feature>
<feature type="compositionally biased region" description="Basic and acidic residues" evidence="1">
    <location>
        <begin position="1090"/>
        <end position="1111"/>
    </location>
</feature>
<dbReference type="PANTHER" id="PTHR36812:SF9">
    <property type="entry name" value="MYB-LIKE PROTEIN X ISOFORM X1"/>
    <property type="match status" value="1"/>
</dbReference>
<feature type="compositionally biased region" description="Basic and acidic residues" evidence="1">
    <location>
        <begin position="80"/>
        <end position="89"/>
    </location>
</feature>